<dbReference type="InterPro" id="IPR004841">
    <property type="entry name" value="AA-permease/SLC12A_dom"/>
</dbReference>
<feature type="transmembrane region" description="Helical" evidence="5">
    <location>
        <begin position="191"/>
        <end position="211"/>
    </location>
</feature>
<feature type="transmembrane region" description="Helical" evidence="5">
    <location>
        <begin position="334"/>
        <end position="358"/>
    </location>
</feature>
<evidence type="ECO:0000256" key="5">
    <source>
        <dbReference type="SAM" id="Phobius"/>
    </source>
</evidence>
<keyword evidence="2 5" id="KW-0812">Transmembrane</keyword>
<evidence type="ECO:0000313" key="8">
    <source>
        <dbReference type="Proteomes" id="UP001500635"/>
    </source>
</evidence>
<dbReference type="Proteomes" id="UP001500635">
    <property type="component" value="Unassembled WGS sequence"/>
</dbReference>
<feature type="domain" description="Amino acid permease/ SLC12A" evidence="6">
    <location>
        <begin position="23"/>
        <end position="461"/>
    </location>
</feature>
<feature type="transmembrane region" description="Helical" evidence="5">
    <location>
        <begin position="403"/>
        <end position="426"/>
    </location>
</feature>
<evidence type="ECO:0000313" key="7">
    <source>
        <dbReference type="EMBL" id="GAA4384189.1"/>
    </source>
</evidence>
<dbReference type="RefSeq" id="WP_344990214.1">
    <property type="nucleotide sequence ID" value="NZ_BAABFR010000004.1"/>
</dbReference>
<feature type="transmembrane region" description="Helical" evidence="5">
    <location>
        <begin position="49"/>
        <end position="69"/>
    </location>
</feature>
<keyword evidence="8" id="KW-1185">Reference proteome</keyword>
<dbReference type="Pfam" id="PF00324">
    <property type="entry name" value="AA_permease"/>
    <property type="match status" value="1"/>
</dbReference>
<evidence type="ECO:0000256" key="1">
    <source>
        <dbReference type="ARBA" id="ARBA00004141"/>
    </source>
</evidence>
<keyword evidence="3 5" id="KW-1133">Transmembrane helix</keyword>
<sequence length="491" mass="50607">MTTPDSGLQRGSLGVGAIVFLVLAAVAPLTGMIVVAGIGIAIGTGGGTPIMYVAATIVFLLFAAGYAQMAKTIVNAGGFYVYVVRGLGRTAGLVAAGVALVGYNCFVVGAIGTSGFFTGSIIESLTGLHSPWWVWSLISVVLAWLLTRSGIDFSTKVLAVSLTLEVAIIVALDIAVLVRHGYSMHIFDPKVITGGSIGLGLLFAATAFVGFEATGLFSEEARDPRRTIPRATYLALIVLGAIGAITTWAIVSAVGVAQAGDVGKAHLSAGDLVFFVSEQNLGHWPTVLMQVLLLVSLFAALLALHNAATRYLFALGRVGVLPAALARTRATTGAPVVASTVQLGVATVVALIFAVIGADPATTLVPAFVGIGTLGIVTLQALAATAVVVHFRRAKSTQYLTTLILPGLGGIGLWVATVLAFANFPAMAGSDSPMIGKLPWLIPIAVVIALVAAYTLKRRRPAVWAALEQDLDRAEELPGYGAIADRLGVEL</sequence>
<dbReference type="PANTHER" id="PTHR42770">
    <property type="entry name" value="AMINO ACID TRANSPORTER-RELATED"/>
    <property type="match status" value="1"/>
</dbReference>
<dbReference type="InterPro" id="IPR050367">
    <property type="entry name" value="APC_superfamily"/>
</dbReference>
<evidence type="ECO:0000259" key="6">
    <source>
        <dbReference type="Pfam" id="PF00324"/>
    </source>
</evidence>
<organism evidence="7 8">
    <name type="scientific">Tsukamurella soli</name>
    <dbReference type="NCBI Taxonomy" id="644556"/>
    <lineage>
        <taxon>Bacteria</taxon>
        <taxon>Bacillati</taxon>
        <taxon>Actinomycetota</taxon>
        <taxon>Actinomycetes</taxon>
        <taxon>Mycobacteriales</taxon>
        <taxon>Tsukamurellaceae</taxon>
        <taxon>Tsukamurella</taxon>
    </lineage>
</organism>
<feature type="transmembrane region" description="Helical" evidence="5">
    <location>
        <begin position="12"/>
        <end position="43"/>
    </location>
</feature>
<accession>A0ABP8J349</accession>
<name>A0ABP8J349_9ACTN</name>
<comment type="caution">
    <text evidence="7">The sequence shown here is derived from an EMBL/GenBank/DDBJ whole genome shotgun (WGS) entry which is preliminary data.</text>
</comment>
<keyword evidence="4 5" id="KW-0472">Membrane</keyword>
<feature type="transmembrane region" description="Helical" evidence="5">
    <location>
        <begin position="231"/>
        <end position="251"/>
    </location>
</feature>
<proteinExistence type="predicted"/>
<evidence type="ECO:0000256" key="4">
    <source>
        <dbReference type="ARBA" id="ARBA00023136"/>
    </source>
</evidence>
<feature type="transmembrane region" description="Helical" evidence="5">
    <location>
        <begin position="438"/>
        <end position="456"/>
    </location>
</feature>
<evidence type="ECO:0000256" key="2">
    <source>
        <dbReference type="ARBA" id="ARBA00022692"/>
    </source>
</evidence>
<gene>
    <name evidence="7" type="ORF">GCM10023147_04320</name>
</gene>
<feature type="transmembrane region" description="Helical" evidence="5">
    <location>
        <begin position="158"/>
        <end position="179"/>
    </location>
</feature>
<dbReference type="PIRSF" id="PIRSF006060">
    <property type="entry name" value="AA_transporter"/>
    <property type="match status" value="1"/>
</dbReference>
<reference evidence="8" key="1">
    <citation type="journal article" date="2019" name="Int. J. Syst. Evol. Microbiol.">
        <title>The Global Catalogue of Microorganisms (GCM) 10K type strain sequencing project: providing services to taxonomists for standard genome sequencing and annotation.</title>
        <authorList>
            <consortium name="The Broad Institute Genomics Platform"/>
            <consortium name="The Broad Institute Genome Sequencing Center for Infectious Disease"/>
            <person name="Wu L."/>
            <person name="Ma J."/>
        </authorList>
    </citation>
    <scope>NUCLEOTIDE SEQUENCE [LARGE SCALE GENOMIC DNA]</scope>
    <source>
        <strain evidence="8">JCM 17688</strain>
    </source>
</reference>
<evidence type="ECO:0000256" key="3">
    <source>
        <dbReference type="ARBA" id="ARBA00022989"/>
    </source>
</evidence>
<feature type="transmembrane region" description="Helical" evidence="5">
    <location>
        <begin position="287"/>
        <end position="313"/>
    </location>
</feature>
<dbReference type="Gene3D" id="1.20.1740.10">
    <property type="entry name" value="Amino acid/polyamine transporter I"/>
    <property type="match status" value="1"/>
</dbReference>
<dbReference type="PANTHER" id="PTHR42770:SF16">
    <property type="entry name" value="AMINO ACID PERMEASE"/>
    <property type="match status" value="1"/>
</dbReference>
<feature type="transmembrane region" description="Helical" evidence="5">
    <location>
        <begin position="364"/>
        <end position="391"/>
    </location>
</feature>
<comment type="subcellular location">
    <subcellularLocation>
        <location evidence="1">Membrane</location>
        <topology evidence="1">Multi-pass membrane protein</topology>
    </subcellularLocation>
</comment>
<dbReference type="EMBL" id="BAABFR010000004">
    <property type="protein sequence ID" value="GAA4384189.1"/>
    <property type="molecule type" value="Genomic_DNA"/>
</dbReference>
<protein>
    <submittedName>
        <fullName evidence="7">APC family permease</fullName>
    </submittedName>
</protein>
<feature type="transmembrane region" description="Helical" evidence="5">
    <location>
        <begin position="132"/>
        <end position="151"/>
    </location>
</feature>
<feature type="transmembrane region" description="Helical" evidence="5">
    <location>
        <begin position="90"/>
        <end position="112"/>
    </location>
</feature>